<dbReference type="AlphaFoldDB" id="A0AAW1K1L0"/>
<dbReference type="EMBL" id="JASPKY010000269">
    <property type="protein sequence ID" value="KAK9712016.1"/>
    <property type="molecule type" value="Genomic_DNA"/>
</dbReference>
<proteinExistence type="predicted"/>
<gene>
    <name evidence="1" type="ORF">QE152_g25095</name>
</gene>
<name>A0AAW1K1L0_POPJA</name>
<evidence type="ECO:0000313" key="2">
    <source>
        <dbReference type="Proteomes" id="UP001458880"/>
    </source>
</evidence>
<accession>A0AAW1K1L0</accession>
<evidence type="ECO:0000313" key="1">
    <source>
        <dbReference type="EMBL" id="KAK9712016.1"/>
    </source>
</evidence>
<comment type="caution">
    <text evidence="1">The sequence shown here is derived from an EMBL/GenBank/DDBJ whole genome shotgun (WGS) entry which is preliminary data.</text>
</comment>
<protein>
    <submittedName>
        <fullName evidence="1">Uncharacterized protein</fullName>
    </submittedName>
</protein>
<sequence>MLGPLPKAIHSQRKSLLNRFKTLKREQHGGTYSLQVVQHNYDLHSNIPPARSYVPGRARRVPLFFIFAYEHLLNTNLVDARKGTCLAYELIKIFGHGCIELVEKLIILLRKKLPSVSIQKIRTWVHRTCGEVDYFITQETSKRIYTKTDTNQCPFYDTPDHVEHTLFACYKWPDARSLHVGQTGKPFTDENKMENLVTSEEVIFVSKNSTKKVQDLVWE</sequence>
<organism evidence="1 2">
    <name type="scientific">Popillia japonica</name>
    <name type="common">Japanese beetle</name>
    <dbReference type="NCBI Taxonomy" id="7064"/>
    <lineage>
        <taxon>Eukaryota</taxon>
        <taxon>Metazoa</taxon>
        <taxon>Ecdysozoa</taxon>
        <taxon>Arthropoda</taxon>
        <taxon>Hexapoda</taxon>
        <taxon>Insecta</taxon>
        <taxon>Pterygota</taxon>
        <taxon>Neoptera</taxon>
        <taxon>Endopterygota</taxon>
        <taxon>Coleoptera</taxon>
        <taxon>Polyphaga</taxon>
        <taxon>Scarabaeiformia</taxon>
        <taxon>Scarabaeidae</taxon>
        <taxon>Rutelinae</taxon>
        <taxon>Popillia</taxon>
    </lineage>
</organism>
<reference evidence="1 2" key="1">
    <citation type="journal article" date="2024" name="BMC Genomics">
        <title>De novo assembly and annotation of Popillia japonica's genome with initial clues to its potential as an invasive pest.</title>
        <authorList>
            <person name="Cucini C."/>
            <person name="Boschi S."/>
            <person name="Funari R."/>
            <person name="Cardaioli E."/>
            <person name="Iannotti N."/>
            <person name="Marturano G."/>
            <person name="Paoli F."/>
            <person name="Bruttini M."/>
            <person name="Carapelli A."/>
            <person name="Frati F."/>
            <person name="Nardi F."/>
        </authorList>
    </citation>
    <scope>NUCLEOTIDE SEQUENCE [LARGE SCALE GENOMIC DNA]</scope>
    <source>
        <strain evidence="1">DMR45628</strain>
    </source>
</reference>
<dbReference type="Proteomes" id="UP001458880">
    <property type="component" value="Unassembled WGS sequence"/>
</dbReference>
<keyword evidence="2" id="KW-1185">Reference proteome</keyword>